<dbReference type="RefSeq" id="WP_057319281.1">
    <property type="nucleotide sequence ID" value="NZ_CYXP01000003.1"/>
</dbReference>
<evidence type="ECO:0000313" key="4">
    <source>
        <dbReference type="Proteomes" id="UP000095591"/>
    </source>
</evidence>
<dbReference type="EMBL" id="CYXP01000003">
    <property type="protein sequence ID" value="CUN07775.1"/>
    <property type="molecule type" value="Genomic_DNA"/>
</dbReference>
<proteinExistence type="predicted"/>
<evidence type="ECO:0000259" key="2">
    <source>
        <dbReference type="Pfam" id="PF19910"/>
    </source>
</evidence>
<sequence>MNKKITTLLASAMLATAFSAGAAKVGDQVLLKGGSAYLSVATQTTTAAQFGQVETVSTLSSLDNLNPATWKISAMKTSLGKTIYSLENKATGLPLSFDPALAVKTAPATSSVLTLGGSANEWIVENGALVSYFKSDSVVYIAQNGSSFYLAKDKASNSSHAGALALDINVSDFPTSVPLDKTALNTLLKSVSKEGSFGLTMTPTVSTGEANHLTDTKLEAEAGVQSGYVKLYTGKKVDDKKQYVVVDTAYYTGTESDKFVKFAYDEMDAKGRDKGSYEFKFTYDAKNDKLLVQVYNVAYQIIKKDGTTDDQYKVELAKVNGAKWPASDVTPTSALNTSLVDVYTAGTGQYVYVPDLAGKRVLTVRYNQTPSISDQNVTIKIGTNFSGLKPTTLADGVYLIKYKTTGGNAKRGQNGLYALANLAGAFGWAEQAVNQEFKHMPAAQWAIVKNGTSSTAPVTVKNREFPELSESAVALNNKTVQLYAVDGSDDVFFYNGTVADTLSVTKVEDSLAKDLKLGYRYVSEDSAKVQTYVFNYLHGLALDKYLNVDESAVRVDENGEKANFRLRIVAKDDHYGVGDSLVRNVYYIEKNGGYLTYSESSKKYEIGSTPQPFFLKENNCIDGKHYYALVEANIRYYNVNAANAFYEPKYAGLKNTDQVEVNGAKVIVPTLTVNSSSPLFDKDGKYLVEDNSNIEKAYAYKANSTTGIIELAEISFTNGLNSSYYNSNAAQNGKKVSVDDNSLNLTQGSTDDKFENGLNREIRTSAFAVVTDDSPLYRRFNNTALGESNTDACDSLAFVESVRGEYLMDEWNKNLQDKVVNYAGIWNQGKADGKLFFHIDTAWVNRGAGNIKPQYLISTAHVDVPGTPGVPCTYAHNHYDNNGKLVDAAHCGHATPANAGYHYGKYLVNFSDSAQIVIDRKASANPYMLSTSGSVNSAYTRVGFVEAIHMGDSLYVLTNGFEKMAPADLDTAAIIANYKKAGLERFIVNLAGDNHKNVTWSFRYVNPDKAGNVAEEGNDNSFLIESNVYAANETYRTVKGDKDRAIAPIDAAAWLKMHNGCLVLTDKAATFSSTKTGGDGALVFNVQRMTEEDQFVTSNDEIATEGISIVAGNGTVTVQGAAGKSVVITNILGKVIAETVLTSDNATISVPAGIVAVAVDGEEAVKAIVK</sequence>
<evidence type="ECO:0000313" key="3">
    <source>
        <dbReference type="EMBL" id="CUN07775.1"/>
    </source>
</evidence>
<organism evidence="3 4">
    <name type="scientific">Parabacteroides distasonis</name>
    <dbReference type="NCBI Taxonomy" id="823"/>
    <lineage>
        <taxon>Bacteria</taxon>
        <taxon>Pseudomonadati</taxon>
        <taxon>Bacteroidota</taxon>
        <taxon>Bacteroidia</taxon>
        <taxon>Bacteroidales</taxon>
        <taxon>Tannerellaceae</taxon>
        <taxon>Parabacteroides</taxon>
    </lineage>
</organism>
<name>A0A173U0X7_PARDI</name>
<dbReference type="InterPro" id="IPR045963">
    <property type="entry name" value="DUF6383"/>
</dbReference>
<dbReference type="Pfam" id="PF19910">
    <property type="entry name" value="DUF6383"/>
    <property type="match status" value="1"/>
</dbReference>
<protein>
    <recommendedName>
        <fullName evidence="2">DUF6383 domain-containing protein</fullName>
    </recommendedName>
</protein>
<dbReference type="Proteomes" id="UP000095591">
    <property type="component" value="Unassembled WGS sequence"/>
</dbReference>
<evidence type="ECO:0000256" key="1">
    <source>
        <dbReference type="SAM" id="SignalP"/>
    </source>
</evidence>
<feature type="signal peptide" evidence="1">
    <location>
        <begin position="1"/>
        <end position="22"/>
    </location>
</feature>
<keyword evidence="1" id="KW-0732">Signal</keyword>
<dbReference type="AlphaFoldDB" id="A0A173U0X7"/>
<accession>A0A173U0X7</accession>
<reference evidence="3 4" key="1">
    <citation type="submission" date="2015-09" db="EMBL/GenBank/DDBJ databases">
        <authorList>
            <consortium name="Pathogen Informatics"/>
        </authorList>
    </citation>
    <scope>NUCLEOTIDE SEQUENCE [LARGE SCALE GENOMIC DNA]</scope>
    <source>
        <strain evidence="3 4">2789STDY5608872</strain>
    </source>
</reference>
<feature type="chain" id="PRO_5008012716" description="DUF6383 domain-containing protein" evidence="1">
    <location>
        <begin position="23"/>
        <end position="1170"/>
    </location>
</feature>
<gene>
    <name evidence="3" type="ORF">ERS852429_01849</name>
</gene>
<feature type="domain" description="DUF6383" evidence="2">
    <location>
        <begin position="1097"/>
        <end position="1169"/>
    </location>
</feature>